<dbReference type="EMBL" id="CP000272">
    <property type="protein sequence ID" value="ABE36235.1"/>
    <property type="molecule type" value="Genomic_DNA"/>
</dbReference>
<evidence type="ECO:0000313" key="2">
    <source>
        <dbReference type="Proteomes" id="UP000001817"/>
    </source>
</evidence>
<sequence>MRVLQGAMRRTEIDIDDFEALHDLMSLAQGDNPAEAGLSDQRSDDRALFAGHADDRSAGPRSPRREVRTLRCSGRPVTITDDGRHRINTPVR</sequence>
<reference evidence="1 2" key="1">
    <citation type="journal article" date="2006" name="Proc. Natl. Acad. Sci. U.S.A.">
        <title>Burkholderia xenovorans LB400 harbors a multi-replicon, 9.73-Mbp genome shaped for versatility.</title>
        <authorList>
            <person name="Chain P.S."/>
            <person name="Denef V.J."/>
            <person name="Konstantinidis K.T."/>
            <person name="Vergez L.M."/>
            <person name="Agullo L."/>
            <person name="Reyes V.L."/>
            <person name="Hauser L."/>
            <person name="Cordova M."/>
            <person name="Gomez L."/>
            <person name="Gonzalez M."/>
            <person name="Land M."/>
            <person name="Lao V."/>
            <person name="Larimer F."/>
            <person name="LiPuma J.J."/>
            <person name="Mahenthiralingam E."/>
            <person name="Malfatti S.A."/>
            <person name="Marx C.J."/>
            <person name="Parnell J.J."/>
            <person name="Ramette A."/>
            <person name="Richardson P."/>
            <person name="Seeger M."/>
            <person name="Smith D."/>
            <person name="Spilker T."/>
            <person name="Sul W.J."/>
            <person name="Tsoi T.V."/>
            <person name="Ulrich L.E."/>
            <person name="Zhulin I.B."/>
            <person name="Tiedje J.M."/>
        </authorList>
    </citation>
    <scope>NUCLEOTIDE SEQUENCE [LARGE SCALE GENOMIC DNA]</scope>
    <source>
        <strain evidence="1 2">LB400</strain>
    </source>
</reference>
<proteinExistence type="predicted"/>
<dbReference type="KEGG" id="bxe:Bxe_C0319"/>
<name>Q13I54_PARXL</name>
<organism evidence="1 2">
    <name type="scientific">Paraburkholderia xenovorans (strain LB400)</name>
    <dbReference type="NCBI Taxonomy" id="266265"/>
    <lineage>
        <taxon>Bacteria</taxon>
        <taxon>Pseudomonadati</taxon>
        <taxon>Pseudomonadota</taxon>
        <taxon>Betaproteobacteria</taxon>
        <taxon>Burkholderiales</taxon>
        <taxon>Burkholderiaceae</taxon>
        <taxon>Paraburkholderia</taxon>
    </lineage>
</organism>
<dbReference type="AlphaFoldDB" id="Q13I54"/>
<evidence type="ECO:0000313" key="1">
    <source>
        <dbReference type="EMBL" id="ABE36235.1"/>
    </source>
</evidence>
<dbReference type="Proteomes" id="UP000001817">
    <property type="component" value="Chromosome 3"/>
</dbReference>
<dbReference type="STRING" id="266265.Bxe_C0319"/>
<accession>Q13I54</accession>
<gene>
    <name evidence="1" type="ORF">Bxe_C0319</name>
</gene>
<keyword evidence="2" id="KW-1185">Reference proteome</keyword>
<protein>
    <submittedName>
        <fullName evidence="1">Uncharacterized protein</fullName>
    </submittedName>
</protein>